<comment type="caution">
    <text evidence="3">The sequence shown here is derived from an EMBL/GenBank/DDBJ whole genome shotgun (WGS) entry which is preliminary data.</text>
</comment>
<evidence type="ECO:0000313" key="3">
    <source>
        <dbReference type="EMBL" id="TKJ85737.1"/>
    </source>
</evidence>
<dbReference type="OrthoDB" id="9777193at2"/>
<dbReference type="Pfam" id="PF01144">
    <property type="entry name" value="CoA_trans"/>
    <property type="match status" value="1"/>
</dbReference>
<organism evidence="3 4">
    <name type="scientific">Erwinia persicina</name>
    <dbReference type="NCBI Taxonomy" id="55211"/>
    <lineage>
        <taxon>Bacteria</taxon>
        <taxon>Pseudomonadati</taxon>
        <taxon>Pseudomonadota</taxon>
        <taxon>Gammaproteobacteria</taxon>
        <taxon>Enterobacterales</taxon>
        <taxon>Erwiniaceae</taxon>
        <taxon>Erwinia</taxon>
    </lineage>
</organism>
<proteinExistence type="inferred from homology"/>
<dbReference type="InterPro" id="IPR004165">
    <property type="entry name" value="CoA_trans_fam_I"/>
</dbReference>
<dbReference type="NCBIfam" id="TIGR02429">
    <property type="entry name" value="pcaI_scoA_fam"/>
    <property type="match status" value="1"/>
</dbReference>
<sequence length="231" mass="24387">MIDKRCSSADAAVADIADNATIMIGGFGPAGQPCVLLEALVRRRPRGLTLISNNAGNGDHGLAALLKAGCVKKMVCSFPRQPDSWVFDGLYRQGDIDLELVPQGTLVARIQAGGAGLGGIFTPTGAGTALAAGKEVRDIAGRQYIFEMPLRADYALIHAERADRWGNLVFSKAARNFNPIMAMAADCTIAETRHQVPLGSLDPEAVVTPGIFVQRVVAAPRSLPTDTEGHP</sequence>
<name>A0A4V5U8E6_9GAMM</name>
<comment type="similarity">
    <text evidence="1">Belongs to the 3-oxoacid CoA-transferase subunit A family.</text>
</comment>
<evidence type="ECO:0000256" key="1">
    <source>
        <dbReference type="ARBA" id="ARBA00005612"/>
    </source>
</evidence>
<dbReference type="PANTHER" id="PTHR13707">
    <property type="entry name" value="KETOACID-COENZYME A TRANSFERASE"/>
    <property type="match status" value="1"/>
</dbReference>
<dbReference type="RefSeq" id="WP_137269842.1">
    <property type="nucleotide sequence ID" value="NZ_CP146504.1"/>
</dbReference>
<dbReference type="Gene3D" id="3.40.1080.10">
    <property type="entry name" value="Glutaconate Coenzyme A-transferase"/>
    <property type="match status" value="1"/>
</dbReference>
<reference evidence="3 4" key="1">
    <citation type="journal article" date="2019" name="Sci. Rep.">
        <title>Differences in resource use lead to coexistence of seed-transmitted microbial populations.</title>
        <authorList>
            <person name="Torres-Cortes G."/>
            <person name="Garcia B.J."/>
            <person name="Compant S."/>
            <person name="Rezki S."/>
            <person name="Jones P."/>
            <person name="Preveaux A."/>
            <person name="Briand M."/>
            <person name="Roulet A."/>
            <person name="Bouchez O."/>
            <person name="Jacobson D."/>
            <person name="Barret M."/>
        </authorList>
    </citation>
    <scope>NUCLEOTIDE SEQUENCE [LARGE SCALE GENOMIC DNA]</scope>
    <source>
        <strain evidence="3 4">CFBP13511</strain>
    </source>
</reference>
<dbReference type="GO" id="GO:0008410">
    <property type="term" value="F:CoA-transferase activity"/>
    <property type="evidence" value="ECO:0007669"/>
    <property type="project" value="InterPro"/>
</dbReference>
<dbReference type="AlphaFoldDB" id="A0A4V5U8E6"/>
<dbReference type="EMBL" id="QGAC01000021">
    <property type="protein sequence ID" value="TKJ85737.1"/>
    <property type="molecule type" value="Genomic_DNA"/>
</dbReference>
<dbReference type="SUPFAM" id="SSF100950">
    <property type="entry name" value="NagB/RpiA/CoA transferase-like"/>
    <property type="match status" value="1"/>
</dbReference>
<dbReference type="SMART" id="SM00882">
    <property type="entry name" value="CoA_trans"/>
    <property type="match status" value="1"/>
</dbReference>
<dbReference type="Proteomes" id="UP000306393">
    <property type="component" value="Unassembled WGS sequence"/>
</dbReference>
<dbReference type="PROSITE" id="PS01273">
    <property type="entry name" value="COA_TRANSF_1"/>
    <property type="match status" value="1"/>
</dbReference>
<dbReference type="STRING" id="1219360.GCA_001571305_00013"/>
<dbReference type="PANTHER" id="PTHR13707:SF60">
    <property type="entry name" value="ACETATE COA-TRANSFERASE SUBUNIT ALPHA"/>
    <property type="match status" value="1"/>
</dbReference>
<evidence type="ECO:0000313" key="4">
    <source>
        <dbReference type="Proteomes" id="UP000306393"/>
    </source>
</evidence>
<gene>
    <name evidence="3" type="ORF">EpCFBP13511_18995</name>
</gene>
<dbReference type="InterPro" id="IPR004163">
    <property type="entry name" value="CoA_transf_BS"/>
</dbReference>
<dbReference type="InterPro" id="IPR012792">
    <property type="entry name" value="3-oxoacid_CoA-transf_A"/>
</dbReference>
<protein>
    <submittedName>
        <fullName evidence="3">3-oxoadipate CoA-transferase</fullName>
    </submittedName>
</protein>
<evidence type="ECO:0000256" key="2">
    <source>
        <dbReference type="ARBA" id="ARBA00022679"/>
    </source>
</evidence>
<dbReference type="InterPro" id="IPR037171">
    <property type="entry name" value="NagB/RpiA_transferase-like"/>
</dbReference>
<accession>A0A4V5U8E6</accession>
<keyword evidence="2 3" id="KW-0808">Transferase</keyword>